<feature type="compositionally biased region" description="Polar residues" evidence="1">
    <location>
        <begin position="1"/>
        <end position="18"/>
    </location>
</feature>
<keyword evidence="4" id="KW-1185">Reference proteome</keyword>
<name>A0A087ECK3_9BIFI</name>
<keyword evidence="2" id="KW-1133">Transmembrane helix</keyword>
<sequence>MTHSASIASGSACPSQVSDSDEAEHSTDHGSIAQRMGRFSRWALAALACLWLALCTAVGPIYWADSSIASWSWFQTLTLLGSFAVYFSMVCALVRFGRGQRIIPLTWLRTTRASLASRLQASSQANSQVSKICLAIRRFFTSRLWVGMKTACSRILIQATNRRWKIALILCVGWIWIPTTLLSAYGADIRSQMREFSWAWNQWTGVHQPYIGFFSFVPMDIYPTAHYLWPESSTYLTDQHNIVLTIVHGAVAAASRYLTGSNDWGLVTLSAMQWLFAILCCSATLHRFLNLPWLRREAVFATPSPFGQPEYSQALELIDPTHPERGYRPLTLECRTKKNGSALLPAGPIFRFAFLPFFLFCPLVVFSTISLTKSPLFAFAFVWWFGIGYELHMTSGLHLGTKRGLRKRSFIAMLIATCIMLISAKYAWYILVFQLVLFLIADRKRWYVYVITTLLPVIVIHGGIALMINNGSIISGDPIESRGIQLQQIARIAKRNPSAISSSAKARLSAVFNLDQMAEAYYPQDADPVKSSGIQSKKVSYRWRSATPEDLEAFNKAWLEIIKADPVTATDAFLAKCFGYFNVFDQPYVAMNYYVSNDYVQQSSTWIKYQFHDWRNTISEDAQQWGEIPVLGWVTHGNFYVTLTLIFGAAEVILRRWRTLVWHMPLLLLMGVMITAPANNFERHMLPVAFVFGCMALTFWRESRPRAACSKAAL</sequence>
<feature type="transmembrane region" description="Helical" evidence="2">
    <location>
        <begin position="376"/>
        <end position="399"/>
    </location>
</feature>
<dbReference type="STRING" id="356829.BITS_0180"/>
<evidence type="ECO:0000313" key="3">
    <source>
        <dbReference type="EMBL" id="KFJ05504.1"/>
    </source>
</evidence>
<feature type="transmembrane region" description="Helical" evidence="2">
    <location>
        <begin position="446"/>
        <end position="468"/>
    </location>
</feature>
<reference evidence="3 4" key="1">
    <citation type="submission" date="2014-03" db="EMBL/GenBank/DDBJ databases">
        <title>Genomics of Bifidobacteria.</title>
        <authorList>
            <person name="Ventura M."/>
            <person name="Milani C."/>
            <person name="Lugli G.A."/>
        </authorList>
    </citation>
    <scope>NUCLEOTIDE SEQUENCE [LARGE SCALE GENOMIC DNA]</scope>
    <source>
        <strain evidence="3 4">JCM 13495</strain>
    </source>
</reference>
<feature type="region of interest" description="Disordered" evidence="1">
    <location>
        <begin position="1"/>
        <end position="26"/>
    </location>
</feature>
<dbReference type="Proteomes" id="UP000029080">
    <property type="component" value="Unassembled WGS sequence"/>
</dbReference>
<dbReference type="Pfam" id="PF19484">
    <property type="entry name" value="DUF6020"/>
    <property type="match status" value="1"/>
</dbReference>
<evidence type="ECO:0000256" key="2">
    <source>
        <dbReference type="SAM" id="Phobius"/>
    </source>
</evidence>
<dbReference type="AlphaFoldDB" id="A0A087ECK3"/>
<protein>
    <recommendedName>
        <fullName evidence="5">Beta-carotene 15,15'-monooxygenase</fullName>
    </recommendedName>
</protein>
<evidence type="ECO:0000313" key="4">
    <source>
        <dbReference type="Proteomes" id="UP000029080"/>
    </source>
</evidence>
<comment type="caution">
    <text evidence="3">The sequence shown here is derived from an EMBL/GenBank/DDBJ whole genome shotgun (WGS) entry which is preliminary data.</text>
</comment>
<feature type="transmembrane region" description="Helical" evidence="2">
    <location>
        <begin position="660"/>
        <end position="678"/>
    </location>
</feature>
<gene>
    <name evidence="3" type="ORF">BITS_0180</name>
</gene>
<feature type="transmembrane region" description="Helical" evidence="2">
    <location>
        <begin position="42"/>
        <end position="64"/>
    </location>
</feature>
<organism evidence="3 4">
    <name type="scientific">Bifidobacterium tsurumiense</name>
    <dbReference type="NCBI Taxonomy" id="356829"/>
    <lineage>
        <taxon>Bacteria</taxon>
        <taxon>Bacillati</taxon>
        <taxon>Actinomycetota</taxon>
        <taxon>Actinomycetes</taxon>
        <taxon>Bifidobacteriales</taxon>
        <taxon>Bifidobacteriaceae</taxon>
        <taxon>Bifidobacterium</taxon>
    </lineage>
</organism>
<evidence type="ECO:0000256" key="1">
    <source>
        <dbReference type="SAM" id="MobiDB-lite"/>
    </source>
</evidence>
<feature type="transmembrane region" description="Helical" evidence="2">
    <location>
        <begin position="166"/>
        <end position="187"/>
    </location>
</feature>
<dbReference type="EMBL" id="JGZU01000015">
    <property type="protein sequence ID" value="KFJ05504.1"/>
    <property type="molecule type" value="Genomic_DNA"/>
</dbReference>
<feature type="transmembrane region" description="Helical" evidence="2">
    <location>
        <begin position="70"/>
        <end position="94"/>
    </location>
</feature>
<keyword evidence="2" id="KW-0812">Transmembrane</keyword>
<feature type="transmembrane region" description="Helical" evidence="2">
    <location>
        <begin position="411"/>
        <end position="440"/>
    </location>
</feature>
<proteinExistence type="predicted"/>
<keyword evidence="2" id="KW-0472">Membrane</keyword>
<evidence type="ECO:0008006" key="5">
    <source>
        <dbReference type="Google" id="ProtNLM"/>
    </source>
</evidence>
<dbReference type="InterPro" id="IPR046062">
    <property type="entry name" value="DUF6020"/>
</dbReference>
<dbReference type="eggNOG" id="ENOG50342TV">
    <property type="taxonomic scope" value="Bacteria"/>
</dbReference>
<feature type="transmembrane region" description="Helical" evidence="2">
    <location>
        <begin position="349"/>
        <end position="370"/>
    </location>
</feature>
<feature type="transmembrane region" description="Helical" evidence="2">
    <location>
        <begin position="684"/>
        <end position="700"/>
    </location>
</feature>
<accession>A0A087ECK3</accession>